<dbReference type="RefSeq" id="WP_123956909.1">
    <property type="nucleotide sequence ID" value="NZ_CP015029.1"/>
</dbReference>
<gene>
    <name evidence="1" type="ORF">A4G17_01470</name>
    <name evidence="2" type="ORF">EDC49_1268</name>
</gene>
<dbReference type="Proteomes" id="UP000502287">
    <property type="component" value="Chromosome"/>
</dbReference>
<organism evidence="1 4">
    <name type="scientific">Frederiksenia canicola</name>
    <dbReference type="NCBI Taxonomy" id="123824"/>
    <lineage>
        <taxon>Bacteria</taxon>
        <taxon>Pseudomonadati</taxon>
        <taxon>Pseudomonadota</taxon>
        <taxon>Gammaproteobacteria</taxon>
        <taxon>Pasteurellales</taxon>
        <taxon>Pasteurellaceae</taxon>
        <taxon>Frederiksenia</taxon>
    </lineage>
</organism>
<accession>A0AAE7C1D7</accession>
<dbReference type="Proteomes" id="UP000276901">
    <property type="component" value="Unassembled WGS sequence"/>
</dbReference>
<reference evidence="2 3" key="2">
    <citation type="submission" date="2018-11" db="EMBL/GenBank/DDBJ databases">
        <title>Genomic Encyclopedia of Type Strains, Phase IV (KMG-IV): sequencing the most valuable type-strain genomes for metagenomic binning, comparative biology and taxonomic classification.</title>
        <authorList>
            <person name="Goeker M."/>
        </authorList>
    </citation>
    <scope>NUCLEOTIDE SEQUENCE [LARGE SCALE GENOMIC DNA]</scope>
    <source>
        <strain evidence="2 3">DSM 25797</strain>
    </source>
</reference>
<evidence type="ECO:0000313" key="2">
    <source>
        <dbReference type="EMBL" id="RPE93755.1"/>
    </source>
</evidence>
<evidence type="ECO:0000313" key="1">
    <source>
        <dbReference type="EMBL" id="QIM64216.1"/>
    </source>
</evidence>
<proteinExistence type="predicted"/>
<evidence type="ECO:0000313" key="3">
    <source>
        <dbReference type="Proteomes" id="UP000276901"/>
    </source>
</evidence>
<dbReference type="EMBL" id="CP015029">
    <property type="protein sequence ID" value="QIM64216.1"/>
    <property type="molecule type" value="Genomic_DNA"/>
</dbReference>
<evidence type="ECO:0000313" key="4">
    <source>
        <dbReference type="Proteomes" id="UP000502287"/>
    </source>
</evidence>
<protein>
    <submittedName>
        <fullName evidence="1">Uncharacterized protein</fullName>
    </submittedName>
</protein>
<sequence length="63" mass="7230">MRNEPLYRVIGYSEPNDERLVLAENLSHKEAWQTARNAMDENLAIYAISVRPMVRDVKGGKNV</sequence>
<dbReference type="AlphaFoldDB" id="A0AAE7C1D7"/>
<reference evidence="1 4" key="1">
    <citation type="submission" date="2016-03" db="EMBL/GenBank/DDBJ databases">
        <authorList>
            <person name="Hansen M.J."/>
            <person name="Bojesen A.M."/>
            <person name="Planet P."/>
        </authorList>
    </citation>
    <scope>NUCLEOTIDE SEQUENCE [LARGE SCALE GENOMIC DNA]</scope>
    <source>
        <strain evidence="1 4">HPA 21</strain>
    </source>
</reference>
<dbReference type="EMBL" id="RKQT01000002">
    <property type="protein sequence ID" value="RPE93755.1"/>
    <property type="molecule type" value="Genomic_DNA"/>
</dbReference>
<name>A0AAE7C1D7_9PAST</name>
<keyword evidence="3" id="KW-1185">Reference proteome</keyword>
<dbReference type="KEGG" id="fcl:A4G17_01470"/>